<dbReference type="PANTHER" id="PTHR42923">
    <property type="entry name" value="PROTOPORPHYRINOGEN OXIDASE"/>
    <property type="match status" value="1"/>
</dbReference>
<dbReference type="GO" id="GO:0016491">
    <property type="term" value="F:oxidoreductase activity"/>
    <property type="evidence" value="ECO:0007669"/>
    <property type="project" value="UniProtKB-KW"/>
</dbReference>
<reference evidence="6 7" key="1">
    <citation type="submission" date="2019-02" db="EMBL/GenBank/DDBJ databases">
        <title>Deep-cultivation of Planctomycetes and their phenomic and genomic characterization uncovers novel biology.</title>
        <authorList>
            <person name="Wiegand S."/>
            <person name="Jogler M."/>
            <person name="Boedeker C."/>
            <person name="Pinto D."/>
            <person name="Vollmers J."/>
            <person name="Rivas-Marin E."/>
            <person name="Kohn T."/>
            <person name="Peeters S.H."/>
            <person name="Heuer A."/>
            <person name="Rast P."/>
            <person name="Oberbeckmann S."/>
            <person name="Bunk B."/>
            <person name="Jeske O."/>
            <person name="Meyerdierks A."/>
            <person name="Storesund J.E."/>
            <person name="Kallscheuer N."/>
            <person name="Luecker S."/>
            <person name="Lage O.M."/>
            <person name="Pohl T."/>
            <person name="Merkel B.J."/>
            <person name="Hornburger P."/>
            <person name="Mueller R.-W."/>
            <person name="Bruemmer F."/>
            <person name="Labrenz M."/>
            <person name="Spormann A.M."/>
            <person name="Op den Camp H."/>
            <person name="Overmann J."/>
            <person name="Amann R."/>
            <person name="Jetten M.S.M."/>
            <person name="Mascher T."/>
            <person name="Medema M.H."/>
            <person name="Devos D.P."/>
            <person name="Kaster A.-K."/>
            <person name="Ovreas L."/>
            <person name="Rohde M."/>
            <person name="Galperin M.Y."/>
            <person name="Jogler C."/>
        </authorList>
    </citation>
    <scope>NUCLEOTIDE SEQUENCE [LARGE SCALE GENOMIC DNA]</scope>
    <source>
        <strain evidence="6 7">K22_7</strain>
    </source>
</reference>
<dbReference type="EC" id="1.3.5.5" evidence="6"/>
<evidence type="ECO:0000256" key="1">
    <source>
        <dbReference type="ARBA" id="ARBA00001974"/>
    </source>
</evidence>
<dbReference type="NCBIfam" id="TIGR03467">
    <property type="entry name" value="HpnE"/>
    <property type="match status" value="1"/>
</dbReference>
<feature type="region of interest" description="Disordered" evidence="4">
    <location>
        <begin position="1"/>
        <end position="20"/>
    </location>
</feature>
<gene>
    <name evidence="6" type="primary">pds</name>
    <name evidence="6" type="ORF">K227x_09820</name>
</gene>
<evidence type="ECO:0000313" key="7">
    <source>
        <dbReference type="Proteomes" id="UP000318538"/>
    </source>
</evidence>
<feature type="region of interest" description="Disordered" evidence="4">
    <location>
        <begin position="311"/>
        <end position="338"/>
    </location>
</feature>
<feature type="binding site" evidence="3">
    <location>
        <begin position="55"/>
        <end position="56"/>
    </location>
    <ligand>
        <name>FAD</name>
        <dbReference type="ChEBI" id="CHEBI:57692"/>
    </ligand>
</feature>
<keyword evidence="2 6" id="KW-0560">Oxidoreductase</keyword>
<dbReference type="Gene3D" id="3.50.50.60">
    <property type="entry name" value="FAD/NAD(P)-binding domain"/>
    <property type="match status" value="2"/>
</dbReference>
<dbReference type="AlphaFoldDB" id="A0A517N647"/>
<dbReference type="InterPro" id="IPR017830">
    <property type="entry name" value="SQase_HpnE"/>
</dbReference>
<evidence type="ECO:0000256" key="3">
    <source>
        <dbReference type="PIRSR" id="PIRSR601613-1"/>
    </source>
</evidence>
<dbReference type="InterPro" id="IPR050464">
    <property type="entry name" value="Zeta_carotene_desat/Oxidored"/>
</dbReference>
<evidence type="ECO:0000256" key="4">
    <source>
        <dbReference type="SAM" id="MobiDB-lite"/>
    </source>
</evidence>
<protein>
    <submittedName>
        <fullName evidence="6">15-cis-phytoene desaturase</fullName>
        <ecNumber evidence="6">1.3.5.5</ecNumber>
    </submittedName>
</protein>
<dbReference type="InterPro" id="IPR001613">
    <property type="entry name" value="Flavin_amine_oxidase"/>
</dbReference>
<proteinExistence type="predicted"/>
<organism evidence="6 7">
    <name type="scientific">Rubripirellula lacrimiformis</name>
    <dbReference type="NCBI Taxonomy" id="1930273"/>
    <lineage>
        <taxon>Bacteria</taxon>
        <taxon>Pseudomonadati</taxon>
        <taxon>Planctomycetota</taxon>
        <taxon>Planctomycetia</taxon>
        <taxon>Pirellulales</taxon>
        <taxon>Pirellulaceae</taxon>
        <taxon>Rubripirellula</taxon>
    </lineage>
</organism>
<evidence type="ECO:0000256" key="2">
    <source>
        <dbReference type="ARBA" id="ARBA00023002"/>
    </source>
</evidence>
<dbReference type="EMBL" id="CP036525">
    <property type="protein sequence ID" value="QDT02604.1"/>
    <property type="molecule type" value="Genomic_DNA"/>
</dbReference>
<name>A0A517N647_9BACT</name>
<dbReference type="PRINTS" id="PR00757">
    <property type="entry name" value="AMINEOXDASEF"/>
</dbReference>
<dbReference type="PANTHER" id="PTHR42923:SF47">
    <property type="entry name" value="BLR3003 PROTEIN"/>
    <property type="match status" value="1"/>
</dbReference>
<feature type="domain" description="Amine oxidase" evidence="5">
    <location>
        <begin position="32"/>
        <end position="496"/>
    </location>
</feature>
<dbReference type="KEGG" id="rlc:K227x_09820"/>
<evidence type="ECO:0000259" key="5">
    <source>
        <dbReference type="Pfam" id="PF01593"/>
    </source>
</evidence>
<keyword evidence="7" id="KW-1185">Reference proteome</keyword>
<dbReference type="Proteomes" id="UP000318538">
    <property type="component" value="Chromosome"/>
</dbReference>
<feature type="compositionally biased region" description="Polar residues" evidence="4">
    <location>
        <begin position="1"/>
        <end position="18"/>
    </location>
</feature>
<dbReference type="InterPro" id="IPR002937">
    <property type="entry name" value="Amino_oxidase"/>
</dbReference>
<dbReference type="Pfam" id="PF01593">
    <property type="entry name" value="Amino_oxidase"/>
    <property type="match status" value="1"/>
</dbReference>
<evidence type="ECO:0000313" key="6">
    <source>
        <dbReference type="EMBL" id="QDT02604.1"/>
    </source>
</evidence>
<dbReference type="InterPro" id="IPR036188">
    <property type="entry name" value="FAD/NAD-bd_sf"/>
</dbReference>
<dbReference type="SUPFAM" id="SSF51905">
    <property type="entry name" value="FAD/NAD(P)-binding domain"/>
    <property type="match status" value="1"/>
</dbReference>
<sequence>MTSMTSCTTSEQANSQSAGDRKRSVVIVGGGLAGLSAADALVAAAPGELDITVIEAKRSLGGRAGSFTDPQSGTVVDYCQHVAMGCCTNFIALMKRHGLADQMKRFDRLTFLHPGHPPSPFQPSRWLPAPLHLMSALAGLRYLSAAQKRQIRRGLWKLMRTKPAVIERLTASQWLTQEGQDPATIRLFWDVILVSALGDESNRVSMAAARKVFIDGFAAARGASDVHVPTRPLSELIGQSLASSIAQRGVRLVCHCPIDRLEPSETSEVPTDGMHGGVAWSVDGHPYRADDVIAAVPWYRIESLVQSLDDSIQQGDRSKGQDPSVVAGSSNDGGRLDRWGQFPSSPITGLHLWTDRPIMTLPHAVMVGTLSQWVFRSPCDFDRSSESSNDDRYYYQVVVSASRQTRSMSQQDLVDTVWAELVHAFPAAASAQCLAHRVVTDPRSVFSVTPDVQRCRPPARTALPWLHLAGDWIDTGWPATMEGAVISGRLAASEVLLRLGLPPCPVDAGLPRGWLARRLIR</sequence>
<accession>A0A517N647</accession>
<comment type="cofactor">
    <cofactor evidence="1">
        <name>FAD</name>
        <dbReference type="ChEBI" id="CHEBI:57692"/>
    </cofactor>
</comment>